<feature type="non-terminal residue" evidence="2">
    <location>
        <position position="1"/>
    </location>
</feature>
<keyword evidence="3" id="KW-1185">Reference proteome</keyword>
<name>A0A6G4WXW9_9ACTN</name>
<dbReference type="AlphaFoldDB" id="A0A6G4WXW9"/>
<evidence type="ECO:0000313" key="3">
    <source>
        <dbReference type="Proteomes" id="UP000477722"/>
    </source>
</evidence>
<comment type="caution">
    <text evidence="2">The sequence shown here is derived from an EMBL/GenBank/DDBJ whole genome shotgun (WGS) entry which is preliminary data.</text>
</comment>
<dbReference type="EMBL" id="JAAKZZ010000117">
    <property type="protein sequence ID" value="NGO69457.1"/>
    <property type="molecule type" value="Genomic_DNA"/>
</dbReference>
<feature type="region of interest" description="Disordered" evidence="1">
    <location>
        <begin position="1"/>
        <end position="54"/>
    </location>
</feature>
<organism evidence="2 3">
    <name type="scientific">Streptomyces boncukensis</name>
    <dbReference type="NCBI Taxonomy" id="2711219"/>
    <lineage>
        <taxon>Bacteria</taxon>
        <taxon>Bacillati</taxon>
        <taxon>Actinomycetota</taxon>
        <taxon>Actinomycetes</taxon>
        <taxon>Kitasatosporales</taxon>
        <taxon>Streptomycetaceae</taxon>
        <taxon>Streptomyces</taxon>
    </lineage>
</organism>
<sequence>GRNNRFRRPDGTASGKVRASGAAGRRKTAGGEVATARGDEGDQPRNLARSVTVE</sequence>
<evidence type="ECO:0000313" key="2">
    <source>
        <dbReference type="EMBL" id="NGO69457.1"/>
    </source>
</evidence>
<proteinExistence type="predicted"/>
<reference evidence="2 3" key="1">
    <citation type="submission" date="2020-02" db="EMBL/GenBank/DDBJ databases">
        <title>Whole-genome analyses of novel actinobacteria.</title>
        <authorList>
            <person name="Sahin N."/>
            <person name="Tatar D."/>
        </authorList>
    </citation>
    <scope>NUCLEOTIDE SEQUENCE [LARGE SCALE GENOMIC DNA]</scope>
    <source>
        <strain evidence="2 3">SB3404</strain>
    </source>
</reference>
<accession>A0A6G4WXW9</accession>
<protein>
    <submittedName>
        <fullName evidence="2">Uncharacterized protein</fullName>
    </submittedName>
</protein>
<evidence type="ECO:0000256" key="1">
    <source>
        <dbReference type="SAM" id="MobiDB-lite"/>
    </source>
</evidence>
<gene>
    <name evidence="2" type="ORF">G5C65_14055</name>
</gene>
<dbReference type="Proteomes" id="UP000477722">
    <property type="component" value="Unassembled WGS sequence"/>
</dbReference>